<dbReference type="OrthoDB" id="3472822at2"/>
<dbReference type="InterPro" id="IPR014729">
    <property type="entry name" value="Rossmann-like_a/b/a_fold"/>
</dbReference>
<keyword evidence="3" id="KW-1185">Reference proteome</keyword>
<reference evidence="2 3" key="1">
    <citation type="submission" date="2016-10" db="EMBL/GenBank/DDBJ databases">
        <authorList>
            <person name="de Groot N.N."/>
        </authorList>
    </citation>
    <scope>NUCLEOTIDE SEQUENCE [LARGE SCALE GENOMIC DNA]</scope>
    <source>
        <strain evidence="2 3">CGMCC 4.2023</strain>
    </source>
</reference>
<feature type="domain" description="UspA" evidence="1">
    <location>
        <begin position="6"/>
        <end position="145"/>
    </location>
</feature>
<dbReference type="Pfam" id="PF00582">
    <property type="entry name" value="Usp"/>
    <property type="match status" value="1"/>
</dbReference>
<evidence type="ECO:0000259" key="1">
    <source>
        <dbReference type="Pfam" id="PF00582"/>
    </source>
</evidence>
<dbReference type="PANTHER" id="PTHR46553">
    <property type="entry name" value="ADENINE NUCLEOTIDE ALPHA HYDROLASES-LIKE SUPERFAMILY PROTEIN"/>
    <property type="match status" value="1"/>
</dbReference>
<dbReference type="RefSeq" id="WP_103888790.1">
    <property type="nucleotide sequence ID" value="NZ_FNVU01000014.1"/>
</dbReference>
<dbReference type="Proteomes" id="UP000236754">
    <property type="component" value="Unassembled WGS sequence"/>
</dbReference>
<accession>A0A1H6DE21</accession>
<proteinExistence type="predicted"/>
<evidence type="ECO:0000313" key="3">
    <source>
        <dbReference type="Proteomes" id="UP000236754"/>
    </source>
</evidence>
<dbReference type="PANTHER" id="PTHR46553:SF3">
    <property type="entry name" value="ADENINE NUCLEOTIDE ALPHA HYDROLASES-LIKE SUPERFAMILY PROTEIN"/>
    <property type="match status" value="1"/>
</dbReference>
<protein>
    <submittedName>
        <fullName evidence="2">Nucleotide-binding universal stress protein, UspA family</fullName>
    </submittedName>
</protein>
<organism evidence="2 3">
    <name type="scientific">Actinacidiphila yanglinensis</name>
    <dbReference type="NCBI Taxonomy" id="310779"/>
    <lineage>
        <taxon>Bacteria</taxon>
        <taxon>Bacillati</taxon>
        <taxon>Actinomycetota</taxon>
        <taxon>Actinomycetes</taxon>
        <taxon>Kitasatosporales</taxon>
        <taxon>Streptomycetaceae</taxon>
        <taxon>Actinacidiphila</taxon>
    </lineage>
</organism>
<dbReference type="SUPFAM" id="SSF52402">
    <property type="entry name" value="Adenine nucleotide alpha hydrolases-like"/>
    <property type="match status" value="1"/>
</dbReference>
<gene>
    <name evidence="2" type="ORF">SAMN05216223_11491</name>
</gene>
<dbReference type="EMBL" id="FNVU01000014">
    <property type="protein sequence ID" value="SEG83500.1"/>
    <property type="molecule type" value="Genomic_DNA"/>
</dbReference>
<sequence length="183" mass="19659">MAEGGRVILGISGSLRGLAALHRAVDEARRRDAELTAVLAWTPVGGEVAYRRYPCPPLLRECESAAAARLQQAFLDAFGGCPEGVRVQLATARGEPGAALTVLADRPDDLLVVGTGRQGAFRRLLHGGVSRYCLAHARCPVLAVPPSELMRDLDRTTRILGERPLKRPARHVADLASRRRAVG</sequence>
<name>A0A1H6DE21_9ACTN</name>
<dbReference type="CDD" id="cd00293">
    <property type="entry name" value="USP-like"/>
    <property type="match status" value="1"/>
</dbReference>
<dbReference type="AlphaFoldDB" id="A0A1H6DE21"/>
<dbReference type="InterPro" id="IPR006016">
    <property type="entry name" value="UspA"/>
</dbReference>
<evidence type="ECO:0000313" key="2">
    <source>
        <dbReference type="EMBL" id="SEG83500.1"/>
    </source>
</evidence>
<dbReference type="Gene3D" id="3.40.50.620">
    <property type="entry name" value="HUPs"/>
    <property type="match status" value="1"/>
</dbReference>